<organism evidence="1">
    <name type="scientific">Cucumis melo</name>
    <name type="common">Muskmelon</name>
    <dbReference type="NCBI Taxonomy" id="3656"/>
    <lineage>
        <taxon>Eukaryota</taxon>
        <taxon>Viridiplantae</taxon>
        <taxon>Streptophyta</taxon>
        <taxon>Embryophyta</taxon>
        <taxon>Tracheophyta</taxon>
        <taxon>Spermatophyta</taxon>
        <taxon>Magnoliopsida</taxon>
        <taxon>eudicotyledons</taxon>
        <taxon>Gunneridae</taxon>
        <taxon>Pentapetalae</taxon>
        <taxon>rosids</taxon>
        <taxon>fabids</taxon>
        <taxon>Cucurbitales</taxon>
        <taxon>Cucurbitaceae</taxon>
        <taxon>Benincaseae</taxon>
        <taxon>Cucumis</taxon>
    </lineage>
</organism>
<dbReference type="AlphaFoldDB" id="A0A9I9EH10"/>
<reference evidence="1" key="1">
    <citation type="submission" date="2023-03" db="UniProtKB">
        <authorList>
            <consortium name="EnsemblPlants"/>
        </authorList>
    </citation>
    <scope>IDENTIFICATION</scope>
</reference>
<protein>
    <submittedName>
        <fullName evidence="1">Uncharacterized protein</fullName>
    </submittedName>
</protein>
<proteinExistence type="predicted"/>
<evidence type="ECO:0000313" key="1">
    <source>
        <dbReference type="EnsemblPlants" id="MELO3C033348.2.1"/>
    </source>
</evidence>
<dbReference type="Gramene" id="MELO3C033348.2.1">
    <property type="protein sequence ID" value="MELO3C033348.2.1"/>
    <property type="gene ID" value="MELO3C033348.2"/>
</dbReference>
<name>A0A9I9EH10_CUCME</name>
<dbReference type="EnsemblPlants" id="MELO3C033348.2.1">
    <property type="protein sequence ID" value="MELO3C033348.2.1"/>
    <property type="gene ID" value="MELO3C033348.2"/>
</dbReference>
<accession>A0A9I9EH10</accession>
<sequence>MSLPSARSQAPTLCSSAAEDLVCSSAVVQNRFVRHRSQEPLKCFKISCSYKNSSVLESGNHCASVDESLAIQARNPRINLGAHVAVRDEIALSPRPSSISGTTALWITTDKKEEELGLHLEHPCFPFPPSLNRKWEGRWKGVGSFLLNPTRNDGFGKTIVGKVLSNALGYSFSNRSIEKQKLSKTQLTYIIIEVAIGAKK</sequence>